<protein>
    <submittedName>
        <fullName evidence="1">Uncharacterized protein</fullName>
    </submittedName>
</protein>
<name>A0A074Y854_AURSE</name>
<gene>
    <name evidence="1" type="ORF">AUEXF2481DRAFT_571054</name>
</gene>
<reference evidence="1 2" key="1">
    <citation type="journal article" date="2014" name="BMC Genomics">
        <title>Genome sequencing of four Aureobasidium pullulans varieties: biotechnological potential, stress tolerance, and description of new species.</title>
        <authorList>
            <person name="Gostin Ar C."/>
            <person name="Ohm R.A."/>
            <person name="Kogej T."/>
            <person name="Sonjak S."/>
            <person name="Turk M."/>
            <person name="Zajc J."/>
            <person name="Zalar P."/>
            <person name="Grube M."/>
            <person name="Sun H."/>
            <person name="Han J."/>
            <person name="Sharma A."/>
            <person name="Chiniquy J."/>
            <person name="Ngan C.Y."/>
            <person name="Lipzen A."/>
            <person name="Barry K."/>
            <person name="Grigoriev I.V."/>
            <person name="Gunde-Cimerman N."/>
        </authorList>
    </citation>
    <scope>NUCLEOTIDE SEQUENCE [LARGE SCALE GENOMIC DNA]</scope>
    <source>
        <strain evidence="1 2">EXF-2481</strain>
    </source>
</reference>
<accession>A0A074Y854</accession>
<dbReference type="InParanoid" id="A0A074Y854"/>
<dbReference type="AlphaFoldDB" id="A0A074Y854"/>
<organism evidence="1 2">
    <name type="scientific">Aureobasidium subglaciale (strain EXF-2481)</name>
    <name type="common">Aureobasidium pullulans var. subglaciale</name>
    <dbReference type="NCBI Taxonomy" id="1043005"/>
    <lineage>
        <taxon>Eukaryota</taxon>
        <taxon>Fungi</taxon>
        <taxon>Dikarya</taxon>
        <taxon>Ascomycota</taxon>
        <taxon>Pezizomycotina</taxon>
        <taxon>Dothideomycetes</taxon>
        <taxon>Dothideomycetidae</taxon>
        <taxon>Dothideales</taxon>
        <taxon>Saccotheciaceae</taxon>
        <taxon>Aureobasidium</taxon>
    </lineage>
</organism>
<dbReference type="RefSeq" id="XP_013338894.1">
    <property type="nucleotide sequence ID" value="XM_013483440.1"/>
</dbReference>
<evidence type="ECO:0000313" key="2">
    <source>
        <dbReference type="Proteomes" id="UP000030641"/>
    </source>
</evidence>
<dbReference type="Proteomes" id="UP000030641">
    <property type="component" value="Unassembled WGS sequence"/>
</dbReference>
<keyword evidence="2" id="KW-1185">Reference proteome</keyword>
<evidence type="ECO:0000313" key="1">
    <source>
        <dbReference type="EMBL" id="KEQ90402.1"/>
    </source>
</evidence>
<dbReference type="EMBL" id="KL584792">
    <property type="protein sequence ID" value="KEQ90402.1"/>
    <property type="molecule type" value="Genomic_DNA"/>
</dbReference>
<dbReference type="GeneID" id="25369144"/>
<proteinExistence type="predicted"/>
<dbReference type="HOGENOM" id="CLU_1712916_0_0_1"/>
<sequence length="153" mass="17018">MNTTTIMRIGSSHGSQDAPCARFLCCFLFNVSCEPRPQVLKRRRRNPSLIETISLSLVAPTMIVDRNNLIEPGGTDDKELLHSDGHAAVTLRPEVELRVGKDHGTVGSSTADLVASDKDFGSLLIRVSDRKVVWAYVRFKYAIIDSSRHILRI</sequence>